<evidence type="ECO:0000313" key="9">
    <source>
        <dbReference type="EMBL" id="KXZ56309.1"/>
    </source>
</evidence>
<dbReference type="Pfam" id="PF00609">
    <property type="entry name" value="DAGK_acc"/>
    <property type="match status" value="1"/>
</dbReference>
<dbReference type="InterPro" id="IPR017438">
    <property type="entry name" value="ATP-NAD_kinase_N"/>
</dbReference>
<evidence type="ECO:0000256" key="3">
    <source>
        <dbReference type="ARBA" id="ARBA00022741"/>
    </source>
</evidence>
<keyword evidence="4 6" id="KW-0418">Kinase</keyword>
<dbReference type="SUPFAM" id="SSF111331">
    <property type="entry name" value="NAD kinase/diacylglycerol kinase-like"/>
    <property type="match status" value="1"/>
</dbReference>
<dbReference type="GO" id="GO:0004143">
    <property type="term" value="F:ATP-dependent diacylglycerol kinase activity"/>
    <property type="evidence" value="ECO:0007669"/>
    <property type="project" value="UniProtKB-EC"/>
</dbReference>
<dbReference type="InterPro" id="IPR037607">
    <property type="entry name" value="DGK"/>
</dbReference>
<dbReference type="SMART" id="SM00046">
    <property type="entry name" value="DAGKc"/>
    <property type="match status" value="1"/>
</dbReference>
<evidence type="ECO:0000313" key="10">
    <source>
        <dbReference type="Proteomes" id="UP000075714"/>
    </source>
</evidence>
<dbReference type="Proteomes" id="UP000075714">
    <property type="component" value="Unassembled WGS sequence"/>
</dbReference>
<dbReference type="EC" id="2.7.1.107" evidence="6"/>
<dbReference type="InterPro" id="IPR016064">
    <property type="entry name" value="NAD/diacylglycerol_kinase_sf"/>
</dbReference>
<feature type="compositionally biased region" description="Polar residues" evidence="7">
    <location>
        <begin position="547"/>
        <end position="564"/>
    </location>
</feature>
<name>A0A150H2D2_GONPE</name>
<dbReference type="GO" id="GO:0005524">
    <property type="term" value="F:ATP binding"/>
    <property type="evidence" value="ECO:0007669"/>
    <property type="project" value="UniProtKB-KW"/>
</dbReference>
<evidence type="ECO:0000256" key="4">
    <source>
        <dbReference type="ARBA" id="ARBA00022777"/>
    </source>
</evidence>
<keyword evidence="3 6" id="KW-0547">Nucleotide-binding</keyword>
<keyword evidence="5 6" id="KW-0067">ATP-binding</keyword>
<dbReference type="AlphaFoldDB" id="A0A150H2D2"/>
<dbReference type="OrthoDB" id="242257at2759"/>
<dbReference type="InterPro" id="IPR000756">
    <property type="entry name" value="Diacylglycerol_kin_accessory"/>
</dbReference>
<comment type="caution">
    <text evidence="9">The sequence shown here is derived from an EMBL/GenBank/DDBJ whole genome shotgun (WGS) entry which is preliminary data.</text>
</comment>
<comment type="similarity">
    <text evidence="1 6">Belongs to the eukaryotic diacylglycerol kinase family.</text>
</comment>
<dbReference type="SMART" id="SM00045">
    <property type="entry name" value="DAGKa"/>
    <property type="match status" value="1"/>
</dbReference>
<dbReference type="GO" id="GO:0016020">
    <property type="term" value="C:membrane"/>
    <property type="evidence" value="ECO:0007669"/>
    <property type="project" value="TreeGrafter"/>
</dbReference>
<dbReference type="Gene3D" id="3.40.50.10330">
    <property type="entry name" value="Probable inorganic polyphosphate/atp-NAD kinase, domain 1"/>
    <property type="match status" value="1"/>
</dbReference>
<comment type="catalytic activity">
    <reaction evidence="6">
        <text>a 1,2-diacyl-sn-glycerol + ATP = a 1,2-diacyl-sn-glycero-3-phosphate + ADP + H(+)</text>
        <dbReference type="Rhea" id="RHEA:10272"/>
        <dbReference type="ChEBI" id="CHEBI:15378"/>
        <dbReference type="ChEBI" id="CHEBI:17815"/>
        <dbReference type="ChEBI" id="CHEBI:30616"/>
        <dbReference type="ChEBI" id="CHEBI:58608"/>
        <dbReference type="ChEBI" id="CHEBI:456216"/>
        <dbReference type="EC" id="2.7.1.107"/>
    </reaction>
</comment>
<evidence type="ECO:0000256" key="1">
    <source>
        <dbReference type="ARBA" id="ARBA00009280"/>
    </source>
</evidence>
<dbReference type="PANTHER" id="PTHR11255">
    <property type="entry name" value="DIACYLGLYCEROL KINASE"/>
    <property type="match status" value="1"/>
</dbReference>
<sequence length="677" mass="70370">MSARGNNTGSAPAEVVAPPADEKAYEEWRRADTLRAPYKVSAALLRGTRQEVLEATLETPLLCFVNARSGGRMGAELALLMSRAIGKVQVFDIGQRDQTPDKVLYRLYENLRAAEASGDARAAHLRQRLRLLVCGGDGTIAWVMGVIKKLRLNPEPPIAIVPLGTGNDLSRTFLWGAAYERKWIRGYKAMYNTLNRIATAREDKLDCWNITITTPRRSMFNSGVPHCLSQPQTGPAVPGAMTPHARPSGTTSGNIAAASAPAYGRNQSSSLTPGGAPAGSASLHPAVAAARESLMASLAMGDRSVAASVAATHGSATALPNIATSSVGSAATTFTTATNMSLHTAAAQAGTSVPPTIVSAAVSTSAEEESGIGIRMGMFWNYFSVGLDAKAAWGFHSLREQRPGCTSSRMANQFWYSAFSCTSGWFCCAQPLNVKSYAGGRNLWGPSTSQSDRKRGLEPPSYNDGVLEAPYFRDDGEPSHCYMQIDGEPWKQDIPVKDQDAPVRVEIVHAGVSRLLRNQPQTRTHSATSGAMKPPAQLAVPLVNATSEPASLPTQGSQSQSSIQLAAPQSMPAPTPSSHSMGLADNAQATSVSGALQHQPHPSGSGAPASAQWTRVGSGGRPSLASIAGSSTGAGAGGDAPVTGDGGGAGSGTSGAVLAAGRPGDLGSSASRGVETR</sequence>
<keyword evidence="2 6" id="KW-0808">Transferase</keyword>
<evidence type="ECO:0000259" key="8">
    <source>
        <dbReference type="PROSITE" id="PS50146"/>
    </source>
</evidence>
<feature type="region of interest" description="Disordered" evidence="7">
    <location>
        <begin position="262"/>
        <end position="281"/>
    </location>
</feature>
<accession>A0A150H2D2</accession>
<dbReference type="PROSITE" id="PS50146">
    <property type="entry name" value="DAGK"/>
    <property type="match status" value="1"/>
</dbReference>
<evidence type="ECO:0000256" key="7">
    <source>
        <dbReference type="SAM" id="MobiDB-lite"/>
    </source>
</evidence>
<feature type="compositionally biased region" description="Polar residues" evidence="7">
    <location>
        <begin position="587"/>
        <end position="602"/>
    </location>
</feature>
<feature type="domain" description="DAGKc" evidence="8">
    <location>
        <begin position="56"/>
        <end position="214"/>
    </location>
</feature>
<reference evidence="10" key="1">
    <citation type="journal article" date="2016" name="Nat. Commun.">
        <title>The Gonium pectorale genome demonstrates co-option of cell cycle regulation during the evolution of multicellularity.</title>
        <authorList>
            <person name="Hanschen E.R."/>
            <person name="Marriage T.N."/>
            <person name="Ferris P.J."/>
            <person name="Hamaji T."/>
            <person name="Toyoda A."/>
            <person name="Fujiyama A."/>
            <person name="Neme R."/>
            <person name="Noguchi H."/>
            <person name="Minakuchi Y."/>
            <person name="Suzuki M."/>
            <person name="Kawai-Toyooka H."/>
            <person name="Smith D.R."/>
            <person name="Sparks H."/>
            <person name="Anderson J."/>
            <person name="Bakaric R."/>
            <person name="Luria V."/>
            <person name="Karger A."/>
            <person name="Kirschner M.W."/>
            <person name="Durand P.M."/>
            <person name="Michod R.E."/>
            <person name="Nozaki H."/>
            <person name="Olson B.J."/>
        </authorList>
    </citation>
    <scope>NUCLEOTIDE SEQUENCE [LARGE SCALE GENOMIC DNA]</scope>
    <source>
        <strain evidence="10">NIES-2863</strain>
    </source>
</reference>
<evidence type="ECO:0000256" key="5">
    <source>
        <dbReference type="ARBA" id="ARBA00022840"/>
    </source>
</evidence>
<dbReference type="InterPro" id="IPR001206">
    <property type="entry name" value="Diacylglycerol_kinase_cat_dom"/>
</dbReference>
<feature type="region of interest" description="Disordered" evidence="7">
    <location>
        <begin position="547"/>
        <end position="677"/>
    </location>
</feature>
<keyword evidence="10" id="KW-1185">Reference proteome</keyword>
<feature type="region of interest" description="Disordered" evidence="7">
    <location>
        <begin position="232"/>
        <end position="255"/>
    </location>
</feature>
<dbReference type="PANTHER" id="PTHR11255:SF80">
    <property type="entry name" value="EYE-SPECIFIC DIACYLGLYCEROL KINASE"/>
    <property type="match status" value="1"/>
</dbReference>
<evidence type="ECO:0000256" key="6">
    <source>
        <dbReference type="RuleBase" id="RU361128"/>
    </source>
</evidence>
<proteinExistence type="inferred from homology"/>
<feature type="compositionally biased region" description="Gly residues" evidence="7">
    <location>
        <begin position="632"/>
        <end position="653"/>
    </location>
</feature>
<dbReference type="GO" id="GO:0007200">
    <property type="term" value="P:phospholipase C-activating G protein-coupled receptor signaling pathway"/>
    <property type="evidence" value="ECO:0007669"/>
    <property type="project" value="InterPro"/>
</dbReference>
<dbReference type="EMBL" id="LSYV01000002">
    <property type="protein sequence ID" value="KXZ56309.1"/>
    <property type="molecule type" value="Genomic_DNA"/>
</dbReference>
<dbReference type="Pfam" id="PF00781">
    <property type="entry name" value="DAGK_cat"/>
    <property type="match status" value="1"/>
</dbReference>
<protein>
    <recommendedName>
        <fullName evidence="6">Diacylglycerol kinase</fullName>
        <shortName evidence="6">DAG kinase</shortName>
        <ecNumber evidence="6">2.7.1.107</ecNumber>
    </recommendedName>
</protein>
<gene>
    <name evidence="9" type="ORF">GPECTOR_1g272</name>
</gene>
<dbReference type="STRING" id="33097.A0A150H2D2"/>
<evidence type="ECO:0000256" key="2">
    <source>
        <dbReference type="ARBA" id="ARBA00022679"/>
    </source>
</evidence>
<organism evidence="9 10">
    <name type="scientific">Gonium pectorale</name>
    <name type="common">Green alga</name>
    <dbReference type="NCBI Taxonomy" id="33097"/>
    <lineage>
        <taxon>Eukaryota</taxon>
        <taxon>Viridiplantae</taxon>
        <taxon>Chlorophyta</taxon>
        <taxon>core chlorophytes</taxon>
        <taxon>Chlorophyceae</taxon>
        <taxon>CS clade</taxon>
        <taxon>Chlamydomonadales</taxon>
        <taxon>Volvocaceae</taxon>
        <taxon>Gonium</taxon>
    </lineage>
</organism>